<feature type="region of interest" description="Disordered" evidence="3">
    <location>
        <begin position="72"/>
        <end position="165"/>
    </location>
</feature>
<dbReference type="GO" id="GO:0008270">
    <property type="term" value="F:zinc ion binding"/>
    <property type="evidence" value="ECO:0007669"/>
    <property type="project" value="InterPro"/>
</dbReference>
<dbReference type="PROSITE" id="PS00463">
    <property type="entry name" value="ZN2_CY6_FUNGAL_1"/>
    <property type="match status" value="1"/>
</dbReference>
<protein>
    <submittedName>
        <fullName evidence="5">Fungal-specific transcription factor domain-containing protein</fullName>
    </submittedName>
</protein>
<name>A0A9P9ILA9_9HYPO</name>
<dbReference type="AlphaFoldDB" id="A0A9P9ILA9"/>
<dbReference type="PROSITE" id="PS50048">
    <property type="entry name" value="ZN2_CY6_FUNGAL_2"/>
    <property type="match status" value="1"/>
</dbReference>
<organism evidence="5 6">
    <name type="scientific">Dactylonectria estremocensis</name>
    <dbReference type="NCBI Taxonomy" id="1079267"/>
    <lineage>
        <taxon>Eukaryota</taxon>
        <taxon>Fungi</taxon>
        <taxon>Dikarya</taxon>
        <taxon>Ascomycota</taxon>
        <taxon>Pezizomycotina</taxon>
        <taxon>Sordariomycetes</taxon>
        <taxon>Hypocreomycetidae</taxon>
        <taxon>Hypocreales</taxon>
        <taxon>Nectriaceae</taxon>
        <taxon>Dactylonectria</taxon>
    </lineage>
</organism>
<feature type="compositionally biased region" description="Basic and acidic residues" evidence="3">
    <location>
        <begin position="8"/>
        <end position="18"/>
    </location>
</feature>
<dbReference type="Pfam" id="PF00172">
    <property type="entry name" value="Zn_clus"/>
    <property type="match status" value="1"/>
</dbReference>
<evidence type="ECO:0000313" key="5">
    <source>
        <dbReference type="EMBL" id="KAH7123514.1"/>
    </source>
</evidence>
<dbReference type="PANTHER" id="PTHR47425:SF2">
    <property type="entry name" value="FARB-RELATED"/>
    <property type="match status" value="1"/>
</dbReference>
<evidence type="ECO:0000256" key="2">
    <source>
        <dbReference type="ARBA" id="ARBA00023242"/>
    </source>
</evidence>
<dbReference type="Gene3D" id="4.10.240.10">
    <property type="entry name" value="Zn(2)-C6 fungal-type DNA-binding domain"/>
    <property type="match status" value="1"/>
</dbReference>
<dbReference type="GO" id="GO:0003677">
    <property type="term" value="F:DNA binding"/>
    <property type="evidence" value="ECO:0007669"/>
    <property type="project" value="InterPro"/>
</dbReference>
<reference evidence="5" key="1">
    <citation type="journal article" date="2021" name="Nat. Commun.">
        <title>Genetic determinants of endophytism in the Arabidopsis root mycobiome.</title>
        <authorList>
            <person name="Mesny F."/>
            <person name="Miyauchi S."/>
            <person name="Thiergart T."/>
            <person name="Pickel B."/>
            <person name="Atanasova L."/>
            <person name="Karlsson M."/>
            <person name="Huettel B."/>
            <person name="Barry K.W."/>
            <person name="Haridas S."/>
            <person name="Chen C."/>
            <person name="Bauer D."/>
            <person name="Andreopoulos W."/>
            <person name="Pangilinan J."/>
            <person name="LaButti K."/>
            <person name="Riley R."/>
            <person name="Lipzen A."/>
            <person name="Clum A."/>
            <person name="Drula E."/>
            <person name="Henrissat B."/>
            <person name="Kohler A."/>
            <person name="Grigoriev I.V."/>
            <person name="Martin F.M."/>
            <person name="Hacquard S."/>
        </authorList>
    </citation>
    <scope>NUCLEOTIDE SEQUENCE</scope>
    <source>
        <strain evidence="5">MPI-CAGE-AT-0021</strain>
    </source>
</reference>
<dbReference type="InterPro" id="IPR036864">
    <property type="entry name" value="Zn2-C6_fun-type_DNA-bd_sf"/>
</dbReference>
<dbReference type="InterPro" id="IPR001138">
    <property type="entry name" value="Zn2Cys6_DnaBD"/>
</dbReference>
<evidence type="ECO:0000259" key="4">
    <source>
        <dbReference type="PROSITE" id="PS50048"/>
    </source>
</evidence>
<dbReference type="SUPFAM" id="SSF57701">
    <property type="entry name" value="Zn2/Cys6 DNA-binding domain"/>
    <property type="match status" value="1"/>
</dbReference>
<dbReference type="PANTHER" id="PTHR47425">
    <property type="entry name" value="FARB-RELATED"/>
    <property type="match status" value="1"/>
</dbReference>
<dbReference type="InterPro" id="IPR052761">
    <property type="entry name" value="Fungal_Detox/Toxin_TFs"/>
</dbReference>
<dbReference type="InterPro" id="IPR007219">
    <property type="entry name" value="XnlR_reg_dom"/>
</dbReference>
<feature type="domain" description="Zn(2)-C6 fungal-type" evidence="4">
    <location>
        <begin position="31"/>
        <end position="63"/>
    </location>
</feature>
<dbReference type="Pfam" id="PF04082">
    <property type="entry name" value="Fungal_trans"/>
    <property type="match status" value="1"/>
</dbReference>
<dbReference type="GO" id="GO:0006351">
    <property type="term" value="P:DNA-templated transcription"/>
    <property type="evidence" value="ECO:0007669"/>
    <property type="project" value="InterPro"/>
</dbReference>
<sequence length="894" mass="99936">MANIEFVPSDKETEDVKSKPRTKMRKRARKACLSCRSRKVRCDVSQRGRPCMNCHLDNETCIVTSRASKFALPDPGDDVQASYPPYAPIDQHSDDANEGQSSSGPTLSGHHIPPAQNPIHTGRDRHPNGDGIQHQNMMGSMPPNPAGDSLPPIPGDRVNDPSTASLPYVQSEPLTWLSDLSRKVDSQPKANPVSNSEVVHLFYPFLALTNLHNVPHQDVNFLELQGCLRVPIRSLLDDFITQFFLHVHPILPLINEGDFWDMYCHEVDETPTTRISLLVFQAILFASCNFVSPSTMEALGYATIREMRASFHRRAKLLFDMGTETSDLALSQASVLLSYTSLSSSKKVNTSWLSLAINYAKSVDAHIYAAMPASHCSKQQAILRRLWWCCVLRDHSVGLLMRRPVLITADQFDFNASPLGIADLDDEFQRSKVYSPETKKSLAEIFVQSIQLNVVLTDILLLCFPLQGWTQAAKTDNTARLTHCKVALKGWYDQAILRLAIVPGDNGPRSLLDDENSHESILLYRNLMLMHYYNSRIALCHHEVLYLDTLQGGIRDNSMAKDLSIILENQRELQSAARSVIECHKQLVGLNLARWLPLPAIGCTLLPLILNILDMKLSAPLPNPNSTPSSTAPALKQHELNTLIEVMKTYQPQYDGVDWVSEIVRHVVNLAQLDNLSPHHHKSTIDWTHIFAYQPSSYLRLVMALDLGLSKGRIPQDRDFPISLRGIFALGISPIKELIQPRYPIYSISNNQMNQVFYRPNEAPPVVYGMDPTQRMRLAFNAGHTNQIPHAGQANAVQTVHQAAQDNYYGNWTPVEFQDTDIPMSDELVDFVTGPDEMFSLQGEAREIDELEEIGTDGGSSNTSKECHSNKSHDVAIVGGQMNHETTGVLMNTV</sequence>
<dbReference type="CDD" id="cd00067">
    <property type="entry name" value="GAL4"/>
    <property type="match status" value="1"/>
</dbReference>
<dbReference type="GO" id="GO:0000981">
    <property type="term" value="F:DNA-binding transcription factor activity, RNA polymerase II-specific"/>
    <property type="evidence" value="ECO:0007669"/>
    <property type="project" value="InterPro"/>
</dbReference>
<dbReference type="OrthoDB" id="4161332at2759"/>
<dbReference type="Proteomes" id="UP000717696">
    <property type="component" value="Unassembled WGS sequence"/>
</dbReference>
<evidence type="ECO:0000313" key="6">
    <source>
        <dbReference type="Proteomes" id="UP000717696"/>
    </source>
</evidence>
<dbReference type="SMART" id="SM00066">
    <property type="entry name" value="GAL4"/>
    <property type="match status" value="1"/>
</dbReference>
<keyword evidence="6" id="KW-1185">Reference proteome</keyword>
<proteinExistence type="predicted"/>
<accession>A0A9P9ILA9</accession>
<evidence type="ECO:0000256" key="1">
    <source>
        <dbReference type="ARBA" id="ARBA00022723"/>
    </source>
</evidence>
<evidence type="ECO:0000256" key="3">
    <source>
        <dbReference type="SAM" id="MobiDB-lite"/>
    </source>
</evidence>
<dbReference type="EMBL" id="JAGMUU010000025">
    <property type="protein sequence ID" value="KAH7123514.1"/>
    <property type="molecule type" value="Genomic_DNA"/>
</dbReference>
<comment type="caution">
    <text evidence="5">The sequence shown here is derived from an EMBL/GenBank/DDBJ whole genome shotgun (WGS) entry which is preliminary data.</text>
</comment>
<keyword evidence="2" id="KW-0539">Nucleus</keyword>
<feature type="region of interest" description="Disordered" evidence="3">
    <location>
        <begin position="1"/>
        <end position="22"/>
    </location>
</feature>
<gene>
    <name evidence="5" type="ORF">B0J13DRAFT_511912</name>
</gene>
<keyword evidence="1" id="KW-0479">Metal-binding</keyword>
<dbReference type="CDD" id="cd12148">
    <property type="entry name" value="fungal_TF_MHR"/>
    <property type="match status" value="1"/>
</dbReference>